<feature type="transmembrane region" description="Helical" evidence="6">
    <location>
        <begin position="319"/>
        <end position="341"/>
    </location>
</feature>
<feature type="transmembrane region" description="Helical" evidence="6">
    <location>
        <begin position="214"/>
        <end position="234"/>
    </location>
</feature>
<dbReference type="NCBIfam" id="TIGR00785">
    <property type="entry name" value="dass"/>
    <property type="match status" value="1"/>
</dbReference>
<feature type="domain" description="Citrate transporter-like" evidence="7">
    <location>
        <begin position="47"/>
        <end position="392"/>
    </location>
</feature>
<protein>
    <submittedName>
        <fullName evidence="8">SLC13 family permease</fullName>
    </submittedName>
</protein>
<dbReference type="PANTHER" id="PTHR10283">
    <property type="entry name" value="SOLUTE CARRIER FAMILY 13 MEMBER"/>
    <property type="match status" value="1"/>
</dbReference>
<sequence length="458" mass="47998">MKILGAVFLFVVMAWLVPFSSEGPAMAGLDADSVRIGLAVFFCIAWLWLSEALPLPITALLVPVLGAAAGLTGLKEALAAFSAPAIYLFFGGFALASALSAQGLDLWLAGKLGKLGRGNFISVAVCLFLGTAVLSMWMSNTATAAMMIPLAVGVLNQFRKIQPGEVLPVGNTHFLLLGLAYSASIGGLGTIVGSPPNGIAAKALGISFAGWMKFGIPAVVVLLPVMIAVLYVLLKPARLSIRDGEVSAGCETFEFTRPRRLTLGIFFLTAVAWIFSGKIGSYLGIEDTDTWIALLAVVAISMMKVVSWKEIGEGTDWGVLLLFGGGLAFSGILGASGVSLYLARTLEALLDGWPLWGIVAAVVGFVIFLTELSSNTASAALFVPIFYSLAIAADLPPGKLVLPLALAASCAFMMPVGTPPNAIVYGTGRIEQRAMIRVGFALNLLFIVLITIFGMLFL</sequence>
<dbReference type="EMBL" id="JBHUIT010000031">
    <property type="protein sequence ID" value="MFD2257554.1"/>
    <property type="molecule type" value="Genomic_DNA"/>
</dbReference>
<feature type="transmembrane region" description="Helical" evidence="6">
    <location>
        <begin position="291"/>
        <end position="307"/>
    </location>
</feature>
<keyword evidence="4 6" id="KW-1133">Transmembrane helix</keyword>
<evidence type="ECO:0000256" key="2">
    <source>
        <dbReference type="ARBA" id="ARBA00022448"/>
    </source>
</evidence>
<feature type="transmembrane region" description="Helical" evidence="6">
    <location>
        <begin position="353"/>
        <end position="370"/>
    </location>
</feature>
<dbReference type="InterPro" id="IPR001898">
    <property type="entry name" value="SLC13A/DASS"/>
</dbReference>
<organism evidence="8 9">
    <name type="scientific">Luteolibacter algae</name>
    <dbReference type="NCBI Taxonomy" id="454151"/>
    <lineage>
        <taxon>Bacteria</taxon>
        <taxon>Pseudomonadati</taxon>
        <taxon>Verrucomicrobiota</taxon>
        <taxon>Verrucomicrobiia</taxon>
        <taxon>Verrucomicrobiales</taxon>
        <taxon>Verrucomicrobiaceae</taxon>
        <taxon>Luteolibacter</taxon>
    </lineage>
</organism>
<comment type="caution">
    <text evidence="8">The sequence shown here is derived from an EMBL/GenBank/DDBJ whole genome shotgun (WGS) entry which is preliminary data.</text>
</comment>
<feature type="transmembrane region" description="Helical" evidence="6">
    <location>
        <begin position="401"/>
        <end position="426"/>
    </location>
</feature>
<feature type="transmembrane region" description="Helical" evidence="6">
    <location>
        <begin position="263"/>
        <end position="285"/>
    </location>
</feature>
<dbReference type="PANTHER" id="PTHR10283:SF82">
    <property type="entry name" value="SOLUTE CARRIER FAMILY 13 MEMBER 2"/>
    <property type="match status" value="1"/>
</dbReference>
<feature type="transmembrane region" description="Helical" evidence="6">
    <location>
        <begin position="120"/>
        <end position="138"/>
    </location>
</feature>
<name>A0ABW5D9R7_9BACT</name>
<evidence type="ECO:0000256" key="6">
    <source>
        <dbReference type="SAM" id="Phobius"/>
    </source>
</evidence>
<dbReference type="CDD" id="cd01115">
    <property type="entry name" value="SLC13_permease"/>
    <property type="match status" value="1"/>
</dbReference>
<feature type="transmembrane region" description="Helical" evidence="6">
    <location>
        <begin position="173"/>
        <end position="194"/>
    </location>
</feature>
<dbReference type="InterPro" id="IPR004680">
    <property type="entry name" value="Cit_transptr-like_dom"/>
</dbReference>
<feature type="transmembrane region" description="Helical" evidence="6">
    <location>
        <begin position="377"/>
        <end position="395"/>
    </location>
</feature>
<dbReference type="Proteomes" id="UP001597375">
    <property type="component" value="Unassembled WGS sequence"/>
</dbReference>
<evidence type="ECO:0000313" key="8">
    <source>
        <dbReference type="EMBL" id="MFD2257554.1"/>
    </source>
</evidence>
<dbReference type="Pfam" id="PF03600">
    <property type="entry name" value="CitMHS"/>
    <property type="match status" value="1"/>
</dbReference>
<dbReference type="PROSITE" id="PS01271">
    <property type="entry name" value="NA_SULFATE"/>
    <property type="match status" value="1"/>
</dbReference>
<evidence type="ECO:0000259" key="7">
    <source>
        <dbReference type="Pfam" id="PF03600"/>
    </source>
</evidence>
<comment type="subcellular location">
    <subcellularLocation>
        <location evidence="1">Membrane</location>
        <topology evidence="1">Multi-pass membrane protein</topology>
    </subcellularLocation>
</comment>
<keyword evidence="5 6" id="KW-0472">Membrane</keyword>
<proteinExistence type="predicted"/>
<feature type="transmembrane region" description="Helical" evidence="6">
    <location>
        <begin position="86"/>
        <end position="108"/>
    </location>
</feature>
<evidence type="ECO:0000256" key="4">
    <source>
        <dbReference type="ARBA" id="ARBA00022989"/>
    </source>
</evidence>
<evidence type="ECO:0000256" key="1">
    <source>
        <dbReference type="ARBA" id="ARBA00004141"/>
    </source>
</evidence>
<feature type="transmembrane region" description="Helical" evidence="6">
    <location>
        <begin position="438"/>
        <end position="457"/>
    </location>
</feature>
<accession>A0ABW5D9R7</accession>
<dbReference type="InterPro" id="IPR031312">
    <property type="entry name" value="Na/sul_symport_CS"/>
</dbReference>
<keyword evidence="9" id="KW-1185">Reference proteome</keyword>
<keyword evidence="3 6" id="KW-0812">Transmembrane</keyword>
<dbReference type="RefSeq" id="WP_386820870.1">
    <property type="nucleotide sequence ID" value="NZ_JBHUIT010000031.1"/>
</dbReference>
<gene>
    <name evidence="8" type="ORF">ACFSSA_12800</name>
</gene>
<evidence type="ECO:0000256" key="5">
    <source>
        <dbReference type="ARBA" id="ARBA00023136"/>
    </source>
</evidence>
<keyword evidence="2" id="KW-0813">Transport</keyword>
<evidence type="ECO:0000256" key="3">
    <source>
        <dbReference type="ARBA" id="ARBA00022692"/>
    </source>
</evidence>
<reference evidence="9" key="1">
    <citation type="journal article" date="2019" name="Int. J. Syst. Evol. Microbiol.">
        <title>The Global Catalogue of Microorganisms (GCM) 10K type strain sequencing project: providing services to taxonomists for standard genome sequencing and annotation.</title>
        <authorList>
            <consortium name="The Broad Institute Genomics Platform"/>
            <consortium name="The Broad Institute Genome Sequencing Center for Infectious Disease"/>
            <person name="Wu L."/>
            <person name="Ma J."/>
        </authorList>
    </citation>
    <scope>NUCLEOTIDE SEQUENCE [LARGE SCALE GENOMIC DNA]</scope>
    <source>
        <strain evidence="9">CGMCC 4.7106</strain>
    </source>
</reference>
<evidence type="ECO:0000313" key="9">
    <source>
        <dbReference type="Proteomes" id="UP001597375"/>
    </source>
</evidence>